<dbReference type="InterPro" id="IPR002545">
    <property type="entry name" value="CheW-lke_dom"/>
</dbReference>
<keyword evidence="3" id="KW-1185">Reference proteome</keyword>
<reference evidence="2 3" key="1">
    <citation type="submission" date="2018-01" db="EMBL/GenBank/DDBJ databases">
        <title>Genomic Sequence of Chromobacterium MWU13-2610 from wild cranberry bogs within the Cape Cod National Seashore.</title>
        <authorList>
            <person name="O'Hara-Hanley K."/>
            <person name="Soby S."/>
            <person name="Harrison A."/>
        </authorList>
    </citation>
    <scope>NUCLEOTIDE SEQUENCE [LARGE SCALE GENOMIC DNA]</scope>
    <source>
        <strain evidence="2 3">MWU13-2610</strain>
    </source>
</reference>
<dbReference type="RefSeq" id="WP_071109643.1">
    <property type="nucleotide sequence ID" value="NZ_PPTF01000019.1"/>
</dbReference>
<dbReference type="AlphaFoldDB" id="A0A2K4MS54"/>
<dbReference type="Proteomes" id="UP000236416">
    <property type="component" value="Unassembled WGS sequence"/>
</dbReference>
<gene>
    <name evidence="2" type="ORF">C2134_05760</name>
</gene>
<dbReference type="SMART" id="SM00260">
    <property type="entry name" value="CheW"/>
    <property type="match status" value="1"/>
</dbReference>
<dbReference type="Pfam" id="PF01584">
    <property type="entry name" value="CheW"/>
    <property type="match status" value="1"/>
</dbReference>
<dbReference type="Gene3D" id="2.30.30.40">
    <property type="entry name" value="SH3 Domains"/>
    <property type="match status" value="1"/>
</dbReference>
<evidence type="ECO:0000259" key="1">
    <source>
        <dbReference type="PROSITE" id="PS50851"/>
    </source>
</evidence>
<dbReference type="SUPFAM" id="SSF50341">
    <property type="entry name" value="CheW-like"/>
    <property type="match status" value="1"/>
</dbReference>
<comment type="caution">
    <text evidence="2">The sequence shown here is derived from an EMBL/GenBank/DDBJ whole genome shotgun (WGS) entry which is preliminary data.</text>
</comment>
<dbReference type="InterPro" id="IPR039315">
    <property type="entry name" value="CheW"/>
</dbReference>
<dbReference type="PANTHER" id="PTHR22617:SF41">
    <property type="entry name" value="CHEMOTAXIS SIGNAL TRANSDUCTION SYSTEM ADAPTOR PROTEIN CHEW"/>
    <property type="match status" value="1"/>
</dbReference>
<feature type="domain" description="CheW-like" evidence="1">
    <location>
        <begin position="22"/>
        <end position="166"/>
    </location>
</feature>
<dbReference type="EMBL" id="PPTF01000019">
    <property type="protein sequence ID" value="POA99585.1"/>
    <property type="molecule type" value="Genomic_DNA"/>
</dbReference>
<dbReference type="GO" id="GO:0007165">
    <property type="term" value="P:signal transduction"/>
    <property type="evidence" value="ECO:0007669"/>
    <property type="project" value="InterPro"/>
</dbReference>
<dbReference type="PANTHER" id="PTHR22617">
    <property type="entry name" value="CHEMOTAXIS SENSOR HISTIDINE KINASE-RELATED"/>
    <property type="match status" value="1"/>
</dbReference>
<evidence type="ECO:0000313" key="2">
    <source>
        <dbReference type="EMBL" id="POA99585.1"/>
    </source>
</evidence>
<dbReference type="PROSITE" id="PS50851">
    <property type="entry name" value="CHEW"/>
    <property type="match status" value="1"/>
</dbReference>
<accession>A0A2K4MS54</accession>
<organism evidence="2 3">
    <name type="scientific">Chromobacterium sinusclupearum</name>
    <dbReference type="NCBI Taxonomy" id="2077146"/>
    <lineage>
        <taxon>Bacteria</taxon>
        <taxon>Pseudomonadati</taxon>
        <taxon>Pseudomonadota</taxon>
        <taxon>Betaproteobacteria</taxon>
        <taxon>Neisseriales</taxon>
        <taxon>Chromobacteriaceae</taxon>
        <taxon>Chromobacterium</taxon>
    </lineage>
</organism>
<dbReference type="InterPro" id="IPR036061">
    <property type="entry name" value="CheW-like_dom_sf"/>
</dbReference>
<dbReference type="GO" id="GO:0005829">
    <property type="term" value="C:cytosol"/>
    <property type="evidence" value="ECO:0007669"/>
    <property type="project" value="TreeGrafter"/>
</dbReference>
<dbReference type="GO" id="GO:0006935">
    <property type="term" value="P:chemotaxis"/>
    <property type="evidence" value="ECO:0007669"/>
    <property type="project" value="InterPro"/>
</dbReference>
<protein>
    <submittedName>
        <fullName evidence="2">Chemotaxis protein CheW</fullName>
    </submittedName>
</protein>
<dbReference type="Gene3D" id="2.40.50.180">
    <property type="entry name" value="CheA-289, Domain 4"/>
    <property type="match status" value="1"/>
</dbReference>
<name>A0A2K4MS54_9NEIS</name>
<sequence>MAALNILRRSDGHPVQEEQGDIRQFLTFQLAGETFAVGILRIREILEYIKLTTVPLMPPFIRGVMNLRGAVVPVIDLSLRFARDQTAINRRTCIVIIEMEHAEQCQLIGVLVDTVHEVLAIPDSEIEPPPQFGSKIRVDFIEGMAKVDSHFVVLLNVDKVLSLEEMSLLSELSRQEMAEEE</sequence>
<evidence type="ECO:0000313" key="3">
    <source>
        <dbReference type="Proteomes" id="UP000236416"/>
    </source>
</evidence>
<proteinExistence type="predicted"/>